<accession>A0ABT0RZZ7</accession>
<dbReference type="EMBL" id="JAMGBE010000001">
    <property type="protein sequence ID" value="MCL6729183.1"/>
    <property type="molecule type" value="Genomic_DNA"/>
</dbReference>
<name>A0ABT0RZZ7_9SPHN</name>
<evidence type="ECO:0000313" key="1">
    <source>
        <dbReference type="EMBL" id="MCL6729183.1"/>
    </source>
</evidence>
<reference evidence="1" key="1">
    <citation type="submission" date="2022-05" db="EMBL/GenBank/DDBJ databases">
        <authorList>
            <person name="Jo J.-H."/>
            <person name="Im W.-T."/>
        </authorList>
    </citation>
    <scope>NUCLEOTIDE SEQUENCE</scope>
    <source>
        <strain evidence="1">SE220</strain>
    </source>
</reference>
<keyword evidence="2" id="KW-1185">Reference proteome</keyword>
<protein>
    <submittedName>
        <fullName evidence="1">Uncharacterized protein</fullName>
    </submittedName>
</protein>
<dbReference type="Proteomes" id="UP001165342">
    <property type="component" value="Unassembled WGS sequence"/>
</dbReference>
<dbReference type="RefSeq" id="WP_249830665.1">
    <property type="nucleotide sequence ID" value="NZ_JAMGBE010000001.1"/>
</dbReference>
<organism evidence="1 2">
    <name type="scientific">Sphingomonas hankyongi</name>
    <dbReference type="NCBI Taxonomy" id="2908209"/>
    <lineage>
        <taxon>Bacteria</taxon>
        <taxon>Pseudomonadati</taxon>
        <taxon>Pseudomonadota</taxon>
        <taxon>Alphaproteobacteria</taxon>
        <taxon>Sphingomonadales</taxon>
        <taxon>Sphingomonadaceae</taxon>
        <taxon>Sphingomonas</taxon>
    </lineage>
</organism>
<gene>
    <name evidence="1" type="ORF">LZ538_03820</name>
</gene>
<sequence>MSKRTDEGLVAPVVEVTAYEQSVRMEGELTHPSFSHEISAVQVRAGAPPVVMLQSFSGGAHCCTHVQLAGLSQGQLKIVDLGSWDGAEIEKPSDVSGDGIADFVLRDDAFLYAFAAYAMSFAPPKVLNVVNGRVIDVSRNPAFRTLFLESMREAGQVCRSDEDGMTRNGACPAYVASASRVGKLDEAWRQMVLAYDASTDWELPQGCRVKVASECPTGYNIFYKSYPEALLGFLKDLGYVEKGWRPPELRSPEAGPAPIPDTA</sequence>
<comment type="caution">
    <text evidence="1">The sequence shown here is derived from an EMBL/GenBank/DDBJ whole genome shotgun (WGS) entry which is preliminary data.</text>
</comment>
<proteinExistence type="predicted"/>
<evidence type="ECO:0000313" key="2">
    <source>
        <dbReference type="Proteomes" id="UP001165342"/>
    </source>
</evidence>